<evidence type="ECO:0000313" key="1">
    <source>
        <dbReference type="Proteomes" id="UP000515153"/>
    </source>
</evidence>
<dbReference type="KEGG" id="pgri:PgNI_00794"/>
<dbReference type="RefSeq" id="XP_030985942.1">
    <property type="nucleotide sequence ID" value="XM_031120871.1"/>
</dbReference>
<keyword evidence="1" id="KW-1185">Reference proteome</keyword>
<proteinExistence type="predicted"/>
<protein>
    <submittedName>
        <fullName evidence="2">Uncharacterized protein</fullName>
    </submittedName>
</protein>
<dbReference type="Proteomes" id="UP000515153">
    <property type="component" value="Unplaced"/>
</dbReference>
<reference evidence="2" key="2">
    <citation type="submission" date="2019-10" db="EMBL/GenBank/DDBJ databases">
        <authorList>
            <consortium name="NCBI Genome Project"/>
        </authorList>
    </citation>
    <scope>NUCLEOTIDE SEQUENCE</scope>
    <source>
        <strain evidence="2">NI907</strain>
    </source>
</reference>
<name>A0A6P8BFM4_PYRGI</name>
<evidence type="ECO:0000313" key="2">
    <source>
        <dbReference type="RefSeq" id="XP_030985942.1"/>
    </source>
</evidence>
<organism evidence="1 2">
    <name type="scientific">Pyricularia grisea</name>
    <name type="common">Crabgrass-specific blast fungus</name>
    <name type="synonym">Magnaporthe grisea</name>
    <dbReference type="NCBI Taxonomy" id="148305"/>
    <lineage>
        <taxon>Eukaryota</taxon>
        <taxon>Fungi</taxon>
        <taxon>Dikarya</taxon>
        <taxon>Ascomycota</taxon>
        <taxon>Pezizomycotina</taxon>
        <taxon>Sordariomycetes</taxon>
        <taxon>Sordariomycetidae</taxon>
        <taxon>Magnaporthales</taxon>
        <taxon>Pyriculariaceae</taxon>
        <taxon>Pyricularia</taxon>
    </lineage>
</organism>
<gene>
    <name evidence="2" type="ORF">PgNI_00794</name>
</gene>
<reference evidence="2" key="1">
    <citation type="journal article" date="2019" name="Mol. Biol. Evol.">
        <title>Blast fungal genomes show frequent chromosomal changes, gene gains and losses, and effector gene turnover.</title>
        <authorList>
            <person name="Gomez Luciano L.B."/>
            <person name="Jason Tsai I."/>
            <person name="Chuma I."/>
            <person name="Tosa Y."/>
            <person name="Chen Y.H."/>
            <person name="Li J.Y."/>
            <person name="Li M.Y."/>
            <person name="Jade Lu M.Y."/>
            <person name="Nakayashiki H."/>
            <person name="Li W.H."/>
        </authorList>
    </citation>
    <scope>NUCLEOTIDE SEQUENCE</scope>
    <source>
        <strain evidence="2">NI907</strain>
    </source>
</reference>
<dbReference type="AlphaFoldDB" id="A0A6P8BFM4"/>
<dbReference type="GeneID" id="41955785"/>
<accession>A0A6P8BFM4</accession>
<reference evidence="2" key="3">
    <citation type="submission" date="2025-08" db="UniProtKB">
        <authorList>
            <consortium name="RefSeq"/>
        </authorList>
    </citation>
    <scope>IDENTIFICATION</scope>
    <source>
        <strain evidence="2">NI907</strain>
    </source>
</reference>
<sequence length="46" mass="5284">MVGVGTKHTGTLRSIVVPLVSEPWYTITTLDRMYLEIKRLHTPPFE</sequence>